<keyword evidence="1" id="KW-0547">Nucleotide-binding</keyword>
<proteinExistence type="predicted"/>
<evidence type="ECO:0000256" key="1">
    <source>
        <dbReference type="ARBA" id="ARBA00022741"/>
    </source>
</evidence>
<comment type="caution">
    <text evidence="5">The sequence shown here is derived from an EMBL/GenBank/DDBJ whole genome shotgun (WGS) entry which is preliminary data.</text>
</comment>
<dbReference type="InterPro" id="IPR027417">
    <property type="entry name" value="P-loop_NTPase"/>
</dbReference>
<evidence type="ECO:0000259" key="4">
    <source>
        <dbReference type="Pfam" id="PF00931"/>
    </source>
</evidence>
<evidence type="ECO:0000313" key="5">
    <source>
        <dbReference type="EMBL" id="KAH7522697.1"/>
    </source>
</evidence>
<organism evidence="5 6">
    <name type="scientific">Ziziphus jujuba var. spinosa</name>
    <dbReference type="NCBI Taxonomy" id="714518"/>
    <lineage>
        <taxon>Eukaryota</taxon>
        <taxon>Viridiplantae</taxon>
        <taxon>Streptophyta</taxon>
        <taxon>Embryophyta</taxon>
        <taxon>Tracheophyta</taxon>
        <taxon>Spermatophyta</taxon>
        <taxon>Magnoliopsida</taxon>
        <taxon>eudicotyledons</taxon>
        <taxon>Gunneridae</taxon>
        <taxon>Pentapetalae</taxon>
        <taxon>rosids</taxon>
        <taxon>fabids</taxon>
        <taxon>Rosales</taxon>
        <taxon>Rhamnaceae</taxon>
        <taxon>Paliureae</taxon>
        <taxon>Ziziphus</taxon>
    </lineage>
</organism>
<accession>A0A978V5R4</accession>
<dbReference type="SUPFAM" id="SSF52540">
    <property type="entry name" value="P-loop containing nucleoside triphosphate hydrolases"/>
    <property type="match status" value="1"/>
</dbReference>
<gene>
    <name evidence="5" type="ORF">FEM48_Zijuj07G0166100</name>
</gene>
<reference evidence="5" key="1">
    <citation type="journal article" date="2021" name="Front. Plant Sci.">
        <title>Chromosome-Scale Genome Assembly for Chinese Sour Jujube and Insights Into Its Genome Evolution and Domestication Signature.</title>
        <authorList>
            <person name="Shen L.-Y."/>
            <person name="Luo H."/>
            <person name="Wang X.-L."/>
            <person name="Wang X.-M."/>
            <person name="Qiu X.-J."/>
            <person name="Liu H."/>
            <person name="Zhou S.-S."/>
            <person name="Jia K.-H."/>
            <person name="Nie S."/>
            <person name="Bao Y.-T."/>
            <person name="Zhang R.-G."/>
            <person name="Yun Q.-Z."/>
            <person name="Chai Y.-H."/>
            <person name="Lu J.-Y."/>
            <person name="Li Y."/>
            <person name="Zhao S.-W."/>
            <person name="Mao J.-F."/>
            <person name="Jia S.-G."/>
            <person name="Mao Y.-M."/>
        </authorList>
    </citation>
    <scope>NUCLEOTIDE SEQUENCE</scope>
    <source>
        <strain evidence="5">AT0</strain>
        <tissue evidence="5">Leaf</tissue>
    </source>
</reference>
<dbReference type="Proteomes" id="UP000813462">
    <property type="component" value="Unassembled WGS sequence"/>
</dbReference>
<dbReference type="PANTHER" id="PTHR33463:SF187">
    <property type="entry name" value="AND NB-ARC DOMAIN DISEASE RESISTANCE PROTEIN, PUTATIVE-RELATED"/>
    <property type="match status" value="1"/>
</dbReference>
<dbReference type="InterPro" id="IPR002182">
    <property type="entry name" value="NB-ARC"/>
</dbReference>
<evidence type="ECO:0000256" key="2">
    <source>
        <dbReference type="ARBA" id="ARBA00022821"/>
    </source>
</evidence>
<dbReference type="GO" id="GO:0005524">
    <property type="term" value="F:ATP binding"/>
    <property type="evidence" value="ECO:0007669"/>
    <property type="project" value="UniProtKB-KW"/>
</dbReference>
<dbReference type="Pfam" id="PF00931">
    <property type="entry name" value="NB-ARC"/>
    <property type="match status" value="1"/>
</dbReference>
<evidence type="ECO:0000256" key="3">
    <source>
        <dbReference type="ARBA" id="ARBA00022840"/>
    </source>
</evidence>
<keyword evidence="2" id="KW-0611">Plant defense</keyword>
<protein>
    <recommendedName>
        <fullName evidence="4">NB-ARC domain-containing protein</fullName>
    </recommendedName>
</protein>
<feature type="domain" description="NB-ARC" evidence="4">
    <location>
        <begin position="34"/>
        <end position="88"/>
    </location>
</feature>
<dbReference type="InterPro" id="IPR042197">
    <property type="entry name" value="Apaf_helical"/>
</dbReference>
<dbReference type="PANTHER" id="PTHR33463">
    <property type="entry name" value="NB-ARC DOMAIN-CONTAINING PROTEIN-RELATED"/>
    <property type="match status" value="1"/>
</dbReference>
<dbReference type="Gene3D" id="1.10.8.430">
    <property type="entry name" value="Helical domain of apoptotic protease-activating factors"/>
    <property type="match status" value="1"/>
</dbReference>
<dbReference type="AlphaFoldDB" id="A0A978V5R4"/>
<dbReference type="GO" id="GO:0006952">
    <property type="term" value="P:defense response"/>
    <property type="evidence" value="ECO:0007669"/>
    <property type="project" value="UniProtKB-KW"/>
</dbReference>
<sequence length="158" mass="17827">MGRLTEEVPELIREGGFHEGLTLGAHGNERIELYDIVKMILLELDKDDDERRRAAKLAWGLRNMNNFVLIFDDVWQHFSLDRVGIPTSGNDLEPLVEEEAWELFTEKLGNGKSFPPEIESIAKSLAKKCSGLPLGIITMAGCMRVVEDITEWSDALDK</sequence>
<dbReference type="InterPro" id="IPR050905">
    <property type="entry name" value="Plant_NBS-LRR"/>
</dbReference>
<keyword evidence="3" id="KW-0067">ATP-binding</keyword>
<dbReference type="GO" id="GO:0043531">
    <property type="term" value="F:ADP binding"/>
    <property type="evidence" value="ECO:0007669"/>
    <property type="project" value="InterPro"/>
</dbReference>
<evidence type="ECO:0000313" key="6">
    <source>
        <dbReference type="Proteomes" id="UP000813462"/>
    </source>
</evidence>
<dbReference type="EMBL" id="JAEACU010000007">
    <property type="protein sequence ID" value="KAH7522697.1"/>
    <property type="molecule type" value="Genomic_DNA"/>
</dbReference>
<name>A0A978V5R4_ZIZJJ</name>